<sequence>MPTALRSACAPAGCWHAPRHCRAPRPQRQPGGHRRPARHPRRRHPAQPCRRVAGQRPAVQLRRPCADRARPAAAAPVRSRWRGPVRYQQAPAGAERWLPPAGQAGRAAAAQRPSGHRRAAGA</sequence>
<name>A0A9P6Y3U6_9FUNG</name>
<dbReference type="EMBL" id="JAANIU010007218">
    <property type="protein sequence ID" value="KAG1538564.1"/>
    <property type="molecule type" value="Genomic_DNA"/>
</dbReference>
<accession>A0A9P6Y3U6</accession>
<dbReference type="AlphaFoldDB" id="A0A9P6Y3U6"/>
<feature type="region of interest" description="Disordered" evidence="1">
    <location>
        <begin position="16"/>
        <end position="122"/>
    </location>
</feature>
<evidence type="ECO:0000313" key="2">
    <source>
        <dbReference type="EMBL" id="KAG1538564.1"/>
    </source>
</evidence>
<evidence type="ECO:0000313" key="3">
    <source>
        <dbReference type="Proteomes" id="UP000740926"/>
    </source>
</evidence>
<dbReference type="Proteomes" id="UP000740926">
    <property type="component" value="Unassembled WGS sequence"/>
</dbReference>
<protein>
    <submittedName>
        <fullName evidence="2">Uncharacterized protein</fullName>
    </submittedName>
</protein>
<reference evidence="2 3" key="1">
    <citation type="journal article" date="2020" name="Microb. Genom.">
        <title>Genetic diversity of clinical and environmental Mucorales isolates obtained from an investigation of mucormycosis cases among solid organ transplant recipients.</title>
        <authorList>
            <person name="Nguyen M.H."/>
            <person name="Kaul D."/>
            <person name="Muto C."/>
            <person name="Cheng S.J."/>
            <person name="Richter R.A."/>
            <person name="Bruno V.M."/>
            <person name="Liu G."/>
            <person name="Beyhan S."/>
            <person name="Sundermann A.J."/>
            <person name="Mounaud S."/>
            <person name="Pasculle A.W."/>
            <person name="Nierman W.C."/>
            <person name="Driscoll E."/>
            <person name="Cumbie R."/>
            <person name="Clancy C.J."/>
            <person name="Dupont C.L."/>
        </authorList>
    </citation>
    <scope>NUCLEOTIDE SEQUENCE [LARGE SCALE GENOMIC DNA]</scope>
    <source>
        <strain evidence="2 3">GL24</strain>
    </source>
</reference>
<gene>
    <name evidence="2" type="ORF">G6F50_014642</name>
</gene>
<proteinExistence type="predicted"/>
<comment type="caution">
    <text evidence="2">The sequence shown here is derived from an EMBL/GenBank/DDBJ whole genome shotgun (WGS) entry which is preliminary data.</text>
</comment>
<feature type="compositionally biased region" description="Basic residues" evidence="1">
    <location>
        <begin position="17"/>
        <end position="45"/>
    </location>
</feature>
<evidence type="ECO:0000256" key="1">
    <source>
        <dbReference type="SAM" id="MobiDB-lite"/>
    </source>
</evidence>
<organism evidence="2 3">
    <name type="scientific">Rhizopus delemar</name>
    <dbReference type="NCBI Taxonomy" id="936053"/>
    <lineage>
        <taxon>Eukaryota</taxon>
        <taxon>Fungi</taxon>
        <taxon>Fungi incertae sedis</taxon>
        <taxon>Mucoromycota</taxon>
        <taxon>Mucoromycotina</taxon>
        <taxon>Mucoromycetes</taxon>
        <taxon>Mucorales</taxon>
        <taxon>Mucorineae</taxon>
        <taxon>Rhizopodaceae</taxon>
        <taxon>Rhizopus</taxon>
    </lineage>
</organism>
<feature type="compositionally biased region" description="Low complexity" evidence="1">
    <location>
        <begin position="99"/>
        <end position="112"/>
    </location>
</feature>
<keyword evidence="3" id="KW-1185">Reference proteome</keyword>